<protein>
    <submittedName>
        <fullName evidence="1">Uncharacterized protein YmfQ (DUF2313 family)</fullName>
    </submittedName>
</protein>
<comment type="caution">
    <text evidence="1">The sequence shown here is derived from an EMBL/GenBank/DDBJ whole genome shotgun (WGS) entry which is preliminary data.</text>
</comment>
<evidence type="ECO:0000313" key="1">
    <source>
        <dbReference type="EMBL" id="MDQ0472825.1"/>
    </source>
</evidence>
<reference evidence="1 2" key="1">
    <citation type="submission" date="2023-07" db="EMBL/GenBank/DDBJ databases">
        <title>Genomic Encyclopedia of Type Strains, Phase IV (KMG-IV): sequencing the most valuable type-strain genomes for metagenomic binning, comparative biology and taxonomic classification.</title>
        <authorList>
            <person name="Goeker M."/>
        </authorList>
    </citation>
    <scope>NUCLEOTIDE SEQUENCE [LARGE SCALE GENOMIC DNA]</scope>
    <source>
        <strain evidence="1 2">DSM 19619</strain>
    </source>
</reference>
<proteinExistence type="predicted"/>
<evidence type="ECO:0000313" key="2">
    <source>
        <dbReference type="Proteomes" id="UP001242480"/>
    </source>
</evidence>
<sequence length="255" mass="26385">MSCPTVDELAAQVEAQAPRGVAWGTDGAEAPATSPRRGVWRAIARALFLLNERICALGEEIFCATASETVDSWLAEYGLPDACDPSGGDLCAKVALVGGARIADLEEVAARYGYDLAIYDPAPRVRIRDDGYYTPGLMPGVEFDLPLDLPGGASEGAALAGAAQAGCAFVGTVEGCAGDRQVMAARLQPVIPWAYTIRCTMSAATSAALGNKPPTSAGCAMAGCSRAGYRPDFSALDCILAGVAPAHVRIVFEII</sequence>
<keyword evidence="2" id="KW-1185">Reference proteome</keyword>
<dbReference type="EMBL" id="JAUSVX010000013">
    <property type="protein sequence ID" value="MDQ0472825.1"/>
    <property type="molecule type" value="Genomic_DNA"/>
</dbReference>
<name>A0ABU0JEW7_9HYPH</name>
<dbReference type="RefSeq" id="WP_307280201.1">
    <property type="nucleotide sequence ID" value="NZ_JAUSVX010000013.1"/>
</dbReference>
<accession>A0ABU0JEW7</accession>
<dbReference type="Proteomes" id="UP001242480">
    <property type="component" value="Unassembled WGS sequence"/>
</dbReference>
<organism evidence="1 2">
    <name type="scientific">Labrys wisconsinensis</name>
    <dbReference type="NCBI Taxonomy" id="425677"/>
    <lineage>
        <taxon>Bacteria</taxon>
        <taxon>Pseudomonadati</taxon>
        <taxon>Pseudomonadota</taxon>
        <taxon>Alphaproteobacteria</taxon>
        <taxon>Hyphomicrobiales</taxon>
        <taxon>Xanthobacteraceae</taxon>
        <taxon>Labrys</taxon>
    </lineage>
</organism>
<gene>
    <name evidence="1" type="ORF">QO011_005855</name>
</gene>